<dbReference type="PROSITE" id="PS51034">
    <property type="entry name" value="ZP_2"/>
    <property type="match status" value="1"/>
</dbReference>
<dbReference type="SUPFAM" id="SSF57196">
    <property type="entry name" value="EGF/Laminin"/>
    <property type="match status" value="1"/>
</dbReference>
<evidence type="ECO:0000259" key="2">
    <source>
        <dbReference type="PROSITE" id="PS51034"/>
    </source>
</evidence>
<feature type="domain" description="ZP" evidence="2">
    <location>
        <begin position="1"/>
        <end position="38"/>
    </location>
</feature>
<dbReference type="Gene3D" id="2.60.40.4100">
    <property type="entry name" value="Zona pellucida, ZP-C domain"/>
    <property type="match status" value="1"/>
</dbReference>
<keyword evidence="1" id="KW-0812">Transmembrane</keyword>
<keyword evidence="1" id="KW-1133">Transmembrane helix</keyword>
<dbReference type="InterPro" id="IPR001507">
    <property type="entry name" value="ZP_dom"/>
</dbReference>
<evidence type="ECO:0000256" key="1">
    <source>
        <dbReference type="SAM" id="Phobius"/>
    </source>
</evidence>
<dbReference type="InParanoid" id="F6YMA3"/>
<sequence>NVTLSSQQIYVHCEVTICDQNLNATCNTLNCASGRRRRDAYTNPYKVISAGPVLIATSIDGDTRPCEQNDYCSDVCTMMGGKPVCSCGEGLKLGEDMRTCVELSNEDSNTLVYLMGISLVLLLGIIAMKKFNA</sequence>
<dbReference type="AlphaFoldDB" id="F6YMA3"/>
<reference evidence="3" key="2">
    <citation type="submission" date="2025-08" db="UniProtKB">
        <authorList>
            <consortium name="Ensembl"/>
        </authorList>
    </citation>
    <scope>IDENTIFICATION</scope>
</reference>
<organism evidence="3 4">
    <name type="scientific">Ciona intestinalis</name>
    <name type="common">Transparent sea squirt</name>
    <name type="synonym">Ascidia intestinalis</name>
    <dbReference type="NCBI Taxonomy" id="7719"/>
    <lineage>
        <taxon>Eukaryota</taxon>
        <taxon>Metazoa</taxon>
        <taxon>Chordata</taxon>
        <taxon>Tunicata</taxon>
        <taxon>Ascidiacea</taxon>
        <taxon>Phlebobranchia</taxon>
        <taxon>Cionidae</taxon>
        <taxon>Ciona</taxon>
    </lineage>
</organism>
<protein>
    <recommendedName>
        <fullName evidence="2">ZP domain-containing protein</fullName>
    </recommendedName>
</protein>
<reference evidence="4" key="1">
    <citation type="journal article" date="2002" name="Science">
        <title>The draft genome of Ciona intestinalis: insights into chordate and vertebrate origins.</title>
        <authorList>
            <person name="Dehal P."/>
            <person name="Satou Y."/>
            <person name="Campbell R.K."/>
            <person name="Chapman J."/>
            <person name="Degnan B."/>
            <person name="De Tomaso A."/>
            <person name="Davidson B."/>
            <person name="Di Gregorio A."/>
            <person name="Gelpke M."/>
            <person name="Goodstein D.M."/>
            <person name="Harafuji N."/>
            <person name="Hastings K.E."/>
            <person name="Ho I."/>
            <person name="Hotta K."/>
            <person name="Huang W."/>
            <person name="Kawashima T."/>
            <person name="Lemaire P."/>
            <person name="Martinez D."/>
            <person name="Meinertzhagen I.A."/>
            <person name="Necula S."/>
            <person name="Nonaka M."/>
            <person name="Putnam N."/>
            <person name="Rash S."/>
            <person name="Saiga H."/>
            <person name="Satake M."/>
            <person name="Terry A."/>
            <person name="Yamada L."/>
            <person name="Wang H.G."/>
            <person name="Awazu S."/>
            <person name="Azumi K."/>
            <person name="Boore J."/>
            <person name="Branno M."/>
            <person name="Chin-Bow S."/>
            <person name="DeSantis R."/>
            <person name="Doyle S."/>
            <person name="Francino P."/>
            <person name="Keys D.N."/>
            <person name="Haga S."/>
            <person name="Hayashi H."/>
            <person name="Hino K."/>
            <person name="Imai K.S."/>
            <person name="Inaba K."/>
            <person name="Kano S."/>
            <person name="Kobayashi K."/>
            <person name="Kobayashi M."/>
            <person name="Lee B.I."/>
            <person name="Makabe K.W."/>
            <person name="Manohar C."/>
            <person name="Matassi G."/>
            <person name="Medina M."/>
            <person name="Mochizuki Y."/>
            <person name="Mount S."/>
            <person name="Morishita T."/>
            <person name="Miura S."/>
            <person name="Nakayama A."/>
            <person name="Nishizaka S."/>
            <person name="Nomoto H."/>
            <person name="Ohta F."/>
            <person name="Oishi K."/>
            <person name="Rigoutsos I."/>
            <person name="Sano M."/>
            <person name="Sasaki A."/>
            <person name="Sasakura Y."/>
            <person name="Shoguchi E."/>
            <person name="Shin-i T."/>
            <person name="Spagnuolo A."/>
            <person name="Stainier D."/>
            <person name="Suzuki M.M."/>
            <person name="Tassy O."/>
            <person name="Takatori N."/>
            <person name="Tokuoka M."/>
            <person name="Yagi K."/>
            <person name="Yoshizaki F."/>
            <person name="Wada S."/>
            <person name="Zhang C."/>
            <person name="Hyatt P.D."/>
            <person name="Larimer F."/>
            <person name="Detter C."/>
            <person name="Doggett N."/>
            <person name="Glavina T."/>
            <person name="Hawkins T."/>
            <person name="Richardson P."/>
            <person name="Lucas S."/>
            <person name="Kohara Y."/>
            <person name="Levine M."/>
            <person name="Satoh N."/>
            <person name="Rokhsar D.S."/>
        </authorList>
    </citation>
    <scope>NUCLEOTIDE SEQUENCE [LARGE SCALE GENOMIC DNA]</scope>
</reference>
<evidence type="ECO:0000313" key="4">
    <source>
        <dbReference type="Proteomes" id="UP000008144"/>
    </source>
</evidence>
<keyword evidence="4" id="KW-1185">Reference proteome</keyword>
<evidence type="ECO:0000313" key="3">
    <source>
        <dbReference type="Ensembl" id="ENSCINP00000028566.2"/>
    </source>
</evidence>
<dbReference type="Gene3D" id="2.10.25.10">
    <property type="entry name" value="Laminin"/>
    <property type="match status" value="1"/>
</dbReference>
<dbReference type="GeneTree" id="ENSGT00940000163868"/>
<dbReference type="Proteomes" id="UP000008144">
    <property type="component" value="Unassembled WGS sequence"/>
</dbReference>
<proteinExistence type="predicted"/>
<feature type="transmembrane region" description="Helical" evidence="1">
    <location>
        <begin position="110"/>
        <end position="128"/>
    </location>
</feature>
<keyword evidence="1" id="KW-0472">Membrane</keyword>
<dbReference type="InterPro" id="IPR042235">
    <property type="entry name" value="ZP-C_dom"/>
</dbReference>
<accession>F6YMA3</accession>
<name>F6YMA3_CIOIN</name>
<reference evidence="3" key="3">
    <citation type="submission" date="2025-09" db="UniProtKB">
        <authorList>
            <consortium name="Ensembl"/>
        </authorList>
    </citation>
    <scope>IDENTIFICATION</scope>
</reference>
<dbReference type="Ensembl" id="ENSCINT00000028812.2">
    <property type="protein sequence ID" value="ENSCINP00000028566.2"/>
    <property type="gene ID" value="ENSCING00000016512.2"/>
</dbReference>
<dbReference type="HOGENOM" id="CLU_1911319_0_0_1"/>